<gene>
    <name evidence="2" type="ORF">SAMN05444581_101109</name>
</gene>
<protein>
    <submittedName>
        <fullName evidence="2">Uncharacterized protein</fullName>
    </submittedName>
</protein>
<feature type="signal peptide" evidence="1">
    <location>
        <begin position="1"/>
        <end position="17"/>
    </location>
</feature>
<dbReference type="Proteomes" id="UP000198755">
    <property type="component" value="Unassembled WGS sequence"/>
</dbReference>
<reference evidence="2 3" key="1">
    <citation type="submission" date="2016-10" db="EMBL/GenBank/DDBJ databases">
        <authorList>
            <person name="de Groot N.N."/>
        </authorList>
    </citation>
    <scope>NUCLEOTIDE SEQUENCE [LARGE SCALE GENOMIC DNA]</scope>
    <source>
        <strain evidence="2 3">NE2</strain>
    </source>
</reference>
<evidence type="ECO:0000313" key="2">
    <source>
        <dbReference type="EMBL" id="SFJ98810.1"/>
    </source>
</evidence>
<keyword evidence="3" id="KW-1185">Reference proteome</keyword>
<evidence type="ECO:0000256" key="1">
    <source>
        <dbReference type="SAM" id="SignalP"/>
    </source>
</evidence>
<organism evidence="2 3">
    <name type="scientific">Methylocapsa palsarum</name>
    <dbReference type="NCBI Taxonomy" id="1612308"/>
    <lineage>
        <taxon>Bacteria</taxon>
        <taxon>Pseudomonadati</taxon>
        <taxon>Pseudomonadota</taxon>
        <taxon>Alphaproteobacteria</taxon>
        <taxon>Hyphomicrobiales</taxon>
        <taxon>Beijerinckiaceae</taxon>
        <taxon>Methylocapsa</taxon>
    </lineage>
</organism>
<feature type="chain" id="PRO_5011504511" evidence="1">
    <location>
        <begin position="18"/>
        <end position="145"/>
    </location>
</feature>
<dbReference type="EMBL" id="FOSN01000001">
    <property type="protein sequence ID" value="SFJ98810.1"/>
    <property type="molecule type" value="Genomic_DNA"/>
</dbReference>
<evidence type="ECO:0000313" key="3">
    <source>
        <dbReference type="Proteomes" id="UP000198755"/>
    </source>
</evidence>
<dbReference type="AlphaFoldDB" id="A0A1I3VUG9"/>
<proteinExistence type="predicted"/>
<keyword evidence="1" id="KW-0732">Signal</keyword>
<name>A0A1I3VUG9_9HYPH</name>
<sequence>MKRFALLLALIPFQANAYTIFEGPDVPVSLNAGDDFPHFDVDALCKAAWPSAADGGAGMSVCQQHQNRLAGLISNKWTALQPPAKRNCARRAEDARYARYSVLYACVNKELFAQQNRQKVEQISNRIRTQNGVAGIDRQPVGSVR</sequence>
<accession>A0A1I3VUG9</accession>